<comment type="caution">
    <text evidence="7">The sequence shown here is derived from an EMBL/GenBank/DDBJ whole genome shotgun (WGS) entry which is preliminary data.</text>
</comment>
<name>A0ABP9FD35_9ACTN</name>
<sequence length="292" mass="32230">MNENQFTKMQSAPGFIAALDQSGGSTPGALKRYGIESWADDSEMFDRVHEMRTRIMTSPSFDGSRILGAILFEDTMHRDVDGMPTARYLWEVKNVVPILKVDKGLLDEESGARLMKDMPKLDDVLAQAREHGVFGTKMRSVVITPGAGLKAAVDQQFDVGRHIFAAGLVPILEPEVDIKSPQKADAEQQLHDLLKEGLDALPDGDWVMLKLTLPEVDDLYRDLVEHPRVLRVFALSGGYTRAESNERLARQHGVVASFSRALTEGLTQGQTKEEFDALLDESIGSNYAASTT</sequence>
<protein>
    <recommendedName>
        <fullName evidence="3">fructose-bisphosphate aldolase</fullName>
        <ecNumber evidence="3">4.1.2.13</ecNumber>
    </recommendedName>
    <alternativeName>
        <fullName evidence="6">Fructose-bisphosphate aldolase class I</fullName>
    </alternativeName>
</protein>
<dbReference type="InterPro" id="IPR013785">
    <property type="entry name" value="Aldolase_TIM"/>
</dbReference>
<dbReference type="RefSeq" id="WP_345581612.1">
    <property type="nucleotide sequence ID" value="NZ_BAABLV010000025.1"/>
</dbReference>
<accession>A0ABP9FD35</accession>
<evidence type="ECO:0000256" key="1">
    <source>
        <dbReference type="ARBA" id="ARBA00004714"/>
    </source>
</evidence>
<comment type="similarity">
    <text evidence="2">Belongs to the class I fructose-bisphosphate aldolase family.</text>
</comment>
<evidence type="ECO:0000256" key="5">
    <source>
        <dbReference type="ARBA" id="ARBA00023239"/>
    </source>
</evidence>
<comment type="pathway">
    <text evidence="1">Carbohydrate degradation; glycolysis; D-glyceraldehyde 3-phosphate and glycerone phosphate from D-glucose: step 4/4.</text>
</comment>
<reference evidence="8" key="1">
    <citation type="journal article" date="2019" name="Int. J. Syst. Evol. Microbiol.">
        <title>The Global Catalogue of Microorganisms (GCM) 10K type strain sequencing project: providing services to taxonomists for standard genome sequencing and annotation.</title>
        <authorList>
            <consortium name="The Broad Institute Genomics Platform"/>
            <consortium name="The Broad Institute Genome Sequencing Center for Infectious Disease"/>
            <person name="Wu L."/>
            <person name="Ma J."/>
        </authorList>
    </citation>
    <scope>NUCLEOTIDE SEQUENCE [LARGE SCALE GENOMIC DNA]</scope>
    <source>
        <strain evidence="8">JCM 19125</strain>
    </source>
</reference>
<dbReference type="InterPro" id="IPR000741">
    <property type="entry name" value="FBA_I"/>
</dbReference>
<keyword evidence="4" id="KW-0324">Glycolysis</keyword>
<evidence type="ECO:0000256" key="4">
    <source>
        <dbReference type="ARBA" id="ARBA00023152"/>
    </source>
</evidence>
<evidence type="ECO:0000256" key="6">
    <source>
        <dbReference type="ARBA" id="ARBA00029799"/>
    </source>
</evidence>
<organism evidence="7 8">
    <name type="scientific">Tessaracoccus lubricantis</name>
    <dbReference type="NCBI Taxonomy" id="545543"/>
    <lineage>
        <taxon>Bacteria</taxon>
        <taxon>Bacillati</taxon>
        <taxon>Actinomycetota</taxon>
        <taxon>Actinomycetes</taxon>
        <taxon>Propionibacteriales</taxon>
        <taxon>Propionibacteriaceae</taxon>
        <taxon>Tessaracoccus</taxon>
    </lineage>
</organism>
<evidence type="ECO:0000313" key="7">
    <source>
        <dbReference type="EMBL" id="GAA4898820.1"/>
    </source>
</evidence>
<dbReference type="Gene3D" id="3.20.20.70">
    <property type="entry name" value="Aldolase class I"/>
    <property type="match status" value="1"/>
</dbReference>
<dbReference type="PANTHER" id="PTHR11627">
    <property type="entry name" value="FRUCTOSE-BISPHOSPHATE ALDOLASE"/>
    <property type="match status" value="1"/>
</dbReference>
<dbReference type="NCBIfam" id="NF003784">
    <property type="entry name" value="PRK05377.1"/>
    <property type="match status" value="1"/>
</dbReference>
<keyword evidence="5" id="KW-0456">Lyase</keyword>
<dbReference type="Pfam" id="PF00274">
    <property type="entry name" value="Glycolytic"/>
    <property type="match status" value="1"/>
</dbReference>
<keyword evidence="8" id="KW-1185">Reference proteome</keyword>
<evidence type="ECO:0000256" key="2">
    <source>
        <dbReference type="ARBA" id="ARBA00010387"/>
    </source>
</evidence>
<dbReference type="SUPFAM" id="SSF51569">
    <property type="entry name" value="Aldolase"/>
    <property type="match status" value="1"/>
</dbReference>
<gene>
    <name evidence="7" type="ORF">GCM10025789_16000</name>
</gene>
<proteinExistence type="inferred from homology"/>
<dbReference type="EC" id="4.1.2.13" evidence="3"/>
<dbReference type="EMBL" id="BAABLV010000025">
    <property type="protein sequence ID" value="GAA4898820.1"/>
    <property type="molecule type" value="Genomic_DNA"/>
</dbReference>
<dbReference type="Proteomes" id="UP001501521">
    <property type="component" value="Unassembled WGS sequence"/>
</dbReference>
<evidence type="ECO:0000256" key="3">
    <source>
        <dbReference type="ARBA" id="ARBA00013068"/>
    </source>
</evidence>
<evidence type="ECO:0000313" key="8">
    <source>
        <dbReference type="Proteomes" id="UP001501521"/>
    </source>
</evidence>